<evidence type="ECO:0000313" key="3">
    <source>
        <dbReference type="Proteomes" id="UP001642360"/>
    </source>
</evidence>
<comment type="caution">
    <text evidence="2">The sequence shown here is derived from an EMBL/GenBank/DDBJ whole genome shotgun (WGS) entry which is preliminary data.</text>
</comment>
<accession>A0ABC8UE96</accession>
<feature type="transmembrane region" description="Helical" evidence="1">
    <location>
        <begin position="74"/>
        <end position="96"/>
    </location>
</feature>
<organism evidence="2 3">
    <name type="scientific">Ilex paraguariensis</name>
    <name type="common">yerba mate</name>
    <dbReference type="NCBI Taxonomy" id="185542"/>
    <lineage>
        <taxon>Eukaryota</taxon>
        <taxon>Viridiplantae</taxon>
        <taxon>Streptophyta</taxon>
        <taxon>Embryophyta</taxon>
        <taxon>Tracheophyta</taxon>
        <taxon>Spermatophyta</taxon>
        <taxon>Magnoliopsida</taxon>
        <taxon>eudicotyledons</taxon>
        <taxon>Gunneridae</taxon>
        <taxon>Pentapetalae</taxon>
        <taxon>asterids</taxon>
        <taxon>campanulids</taxon>
        <taxon>Aquifoliales</taxon>
        <taxon>Aquifoliaceae</taxon>
        <taxon>Ilex</taxon>
    </lineage>
</organism>
<dbReference type="EMBL" id="CAUOFW020007168">
    <property type="protein sequence ID" value="CAK9177841.1"/>
    <property type="molecule type" value="Genomic_DNA"/>
</dbReference>
<evidence type="ECO:0000256" key="1">
    <source>
        <dbReference type="SAM" id="Phobius"/>
    </source>
</evidence>
<sequence>MVVPLQTMSTSLVAISVSQQIPWPHNEDPYSILASKELFILLKSMSTTLQHHLSLSKGPGLHFSVLRNAGDWRFHLGVIVHLLWLPFMVDALNLALMKLYDSDAALEAY</sequence>
<keyword evidence="1" id="KW-0472">Membrane</keyword>
<reference evidence="2 3" key="1">
    <citation type="submission" date="2024-02" db="EMBL/GenBank/DDBJ databases">
        <authorList>
            <person name="Vignale AGUSTIN F."/>
            <person name="Sosa J E."/>
            <person name="Modenutti C."/>
        </authorList>
    </citation>
    <scope>NUCLEOTIDE SEQUENCE [LARGE SCALE GENOMIC DNA]</scope>
</reference>
<name>A0ABC8UE96_9AQUA</name>
<dbReference type="Proteomes" id="UP001642360">
    <property type="component" value="Unassembled WGS sequence"/>
</dbReference>
<keyword evidence="3" id="KW-1185">Reference proteome</keyword>
<gene>
    <name evidence="2" type="ORF">ILEXP_LOCUS47759</name>
</gene>
<protein>
    <submittedName>
        <fullName evidence="2">Uncharacterized protein</fullName>
    </submittedName>
</protein>
<proteinExistence type="predicted"/>
<keyword evidence="1" id="KW-1133">Transmembrane helix</keyword>
<evidence type="ECO:0000313" key="2">
    <source>
        <dbReference type="EMBL" id="CAK9177841.1"/>
    </source>
</evidence>
<dbReference type="AlphaFoldDB" id="A0ABC8UE96"/>
<keyword evidence="1" id="KW-0812">Transmembrane</keyword>